<evidence type="ECO:0000313" key="15">
    <source>
        <dbReference type="EMBL" id="TPW35473.1"/>
    </source>
</evidence>
<dbReference type="AlphaFoldDB" id="A0A506UQS9"/>
<evidence type="ECO:0000256" key="1">
    <source>
        <dbReference type="ARBA" id="ARBA00001933"/>
    </source>
</evidence>
<comment type="catalytic activity">
    <reaction evidence="10">
        <text>O-phospho-L-homoserine + H2O = L-threonine + phosphate</text>
        <dbReference type="Rhea" id="RHEA:10840"/>
        <dbReference type="ChEBI" id="CHEBI:15377"/>
        <dbReference type="ChEBI" id="CHEBI:43474"/>
        <dbReference type="ChEBI" id="CHEBI:57590"/>
        <dbReference type="ChEBI" id="CHEBI:57926"/>
        <dbReference type="EC" id="4.2.3.1"/>
    </reaction>
</comment>
<dbReference type="UniPathway" id="UPA00050">
    <property type="reaction ID" value="UER00065"/>
</dbReference>
<dbReference type="Gene3D" id="3.40.50.1100">
    <property type="match status" value="2"/>
</dbReference>
<dbReference type="InterPro" id="IPR004450">
    <property type="entry name" value="Thr_synthase-like"/>
</dbReference>
<keyword evidence="9 15" id="KW-0456">Lyase</keyword>
<dbReference type="InterPro" id="IPR000634">
    <property type="entry name" value="Ser/Thr_deHydtase_PyrdxlP-BS"/>
</dbReference>
<dbReference type="EC" id="4.2.3.1" evidence="4 11"/>
<dbReference type="PROSITE" id="PS00165">
    <property type="entry name" value="DEHYDRATASE_SER_THR"/>
    <property type="match status" value="1"/>
</dbReference>
<evidence type="ECO:0000256" key="10">
    <source>
        <dbReference type="ARBA" id="ARBA00049144"/>
    </source>
</evidence>
<evidence type="ECO:0000256" key="7">
    <source>
        <dbReference type="ARBA" id="ARBA00022697"/>
    </source>
</evidence>
<evidence type="ECO:0000256" key="9">
    <source>
        <dbReference type="ARBA" id="ARBA00023239"/>
    </source>
</evidence>
<dbReference type="PANTHER" id="PTHR42690">
    <property type="entry name" value="THREONINE SYNTHASE FAMILY MEMBER"/>
    <property type="match status" value="1"/>
</dbReference>
<dbReference type="InterPro" id="IPR051166">
    <property type="entry name" value="Threonine_Synthase"/>
</dbReference>
<keyword evidence="16" id="KW-1185">Reference proteome</keyword>
<keyword evidence="7" id="KW-0791">Threonine biosynthesis</keyword>
<dbReference type="RefSeq" id="WP_165599990.1">
    <property type="nucleotide sequence ID" value="NZ_SORZ01000001.1"/>
</dbReference>
<comment type="caution">
    <text evidence="15">The sequence shown here is derived from an EMBL/GenBank/DDBJ whole genome shotgun (WGS) entry which is preliminary data.</text>
</comment>
<evidence type="ECO:0000256" key="3">
    <source>
        <dbReference type="ARBA" id="ARBA00005517"/>
    </source>
</evidence>
<dbReference type="Gene3D" id="3.90.1380.10">
    <property type="entry name" value="Threonine synthase, N-terminal domain"/>
    <property type="match status" value="1"/>
</dbReference>
<dbReference type="InterPro" id="IPR029144">
    <property type="entry name" value="Thr_synth_N"/>
</dbReference>
<dbReference type="CDD" id="cd01560">
    <property type="entry name" value="Thr-synth_2"/>
    <property type="match status" value="1"/>
</dbReference>
<gene>
    <name evidence="15" type="ORF">E3202_00315</name>
</gene>
<evidence type="ECO:0000256" key="8">
    <source>
        <dbReference type="ARBA" id="ARBA00022898"/>
    </source>
</evidence>
<keyword evidence="8 12" id="KW-0663">Pyridoxal phosphate</keyword>
<accession>A0A506UQS9</accession>
<dbReference type="Pfam" id="PF24857">
    <property type="entry name" value="THR4_C"/>
    <property type="match status" value="1"/>
</dbReference>
<dbReference type="SUPFAM" id="SSF53686">
    <property type="entry name" value="Tryptophan synthase beta subunit-like PLP-dependent enzymes"/>
    <property type="match status" value="1"/>
</dbReference>
<evidence type="ECO:0000313" key="16">
    <source>
        <dbReference type="Proteomes" id="UP000315037"/>
    </source>
</evidence>
<comment type="pathway">
    <text evidence="2">Amino-acid biosynthesis; L-threonine biosynthesis; L-threonine from L-aspartate: step 5/5.</text>
</comment>
<dbReference type="NCBIfam" id="TIGR00260">
    <property type="entry name" value="thrC"/>
    <property type="match status" value="1"/>
</dbReference>
<feature type="domain" description="Threonine synthase N-terminal" evidence="14">
    <location>
        <begin position="2"/>
        <end position="82"/>
    </location>
</feature>
<feature type="modified residue" description="N6-(pyridoxal phosphate)lysine" evidence="12">
    <location>
        <position position="114"/>
    </location>
</feature>
<dbReference type="Pfam" id="PF14821">
    <property type="entry name" value="Thr_synth_N"/>
    <property type="match status" value="1"/>
</dbReference>
<evidence type="ECO:0000259" key="13">
    <source>
        <dbReference type="Pfam" id="PF00291"/>
    </source>
</evidence>
<dbReference type="EMBL" id="SORZ01000001">
    <property type="protein sequence ID" value="TPW35473.1"/>
    <property type="molecule type" value="Genomic_DNA"/>
</dbReference>
<dbReference type="InterPro" id="IPR001926">
    <property type="entry name" value="TrpB-like_PALP"/>
</dbReference>
<dbReference type="InterPro" id="IPR036052">
    <property type="entry name" value="TrpB-like_PALP_sf"/>
</dbReference>
<dbReference type="GO" id="GO:0009088">
    <property type="term" value="P:threonine biosynthetic process"/>
    <property type="evidence" value="ECO:0007669"/>
    <property type="project" value="UniProtKB-UniRule"/>
</dbReference>
<dbReference type="InterPro" id="IPR037158">
    <property type="entry name" value="Thr_synth_N_sf"/>
</dbReference>
<evidence type="ECO:0000259" key="14">
    <source>
        <dbReference type="Pfam" id="PF14821"/>
    </source>
</evidence>
<reference evidence="15 16" key="1">
    <citation type="submission" date="2019-03" db="EMBL/GenBank/DDBJ databases">
        <title>The complete genome sequence of Neokomagataea sp. Jb2 NBRC113641.</title>
        <authorList>
            <person name="Chua K.-O."/>
            <person name="Chan K.-G."/>
            <person name="See-Too W.-S."/>
        </authorList>
    </citation>
    <scope>NUCLEOTIDE SEQUENCE [LARGE SCALE GENOMIC DNA]</scope>
    <source>
        <strain evidence="15 16">Jb2</strain>
    </source>
</reference>
<feature type="domain" description="Tryptophan synthase beta chain-like PALP" evidence="13">
    <location>
        <begin position="100"/>
        <end position="334"/>
    </location>
</feature>
<proteinExistence type="inferred from homology"/>
<evidence type="ECO:0000256" key="12">
    <source>
        <dbReference type="PIRSR" id="PIRSR604450-51"/>
    </source>
</evidence>
<comment type="cofactor">
    <cofactor evidence="1 12">
        <name>pyridoxal 5'-phosphate</name>
        <dbReference type="ChEBI" id="CHEBI:597326"/>
    </cofactor>
</comment>
<comment type="similarity">
    <text evidence="3">Belongs to the threonine synthase family.</text>
</comment>
<keyword evidence="6" id="KW-0028">Amino-acid biosynthesis</keyword>
<organism evidence="15 16">
    <name type="scientific">Oecophyllibacter saccharovorans</name>
    <dbReference type="NCBI Taxonomy" id="2558360"/>
    <lineage>
        <taxon>Bacteria</taxon>
        <taxon>Pseudomonadati</taxon>
        <taxon>Pseudomonadota</taxon>
        <taxon>Alphaproteobacteria</taxon>
        <taxon>Acetobacterales</taxon>
        <taxon>Acetobacteraceae</taxon>
        <taxon>Oecophyllibacter</taxon>
    </lineage>
</organism>
<dbReference type="Proteomes" id="UP000315037">
    <property type="component" value="Unassembled WGS sequence"/>
</dbReference>
<evidence type="ECO:0000256" key="2">
    <source>
        <dbReference type="ARBA" id="ARBA00004979"/>
    </source>
</evidence>
<sequence length="466" mass="51244">MHYRSTRGTELSDSPGFADILLSGLAGDGGLYMPEAWPELSPAVLREWRALPYADLATETIGLFTGDDIARPALQEMCRDVYGTFRHQAVAPLCEVEDGLFALELFHGPTLAFKDMAMQLLGRMFQHVLQQRGQRATIIGATSGDTGSAALEAFRGLENVSIVILHPEGRTSEVQRRQMTSVTDGNVLNIAVEGDFDLCQDLVKAMFADEAFRREVGLSAVNSINWARIAAQIPYYFRAALALGGPDREVSFAVPTGNFGNILAAWSARRMGLPVRRLCVGSNQNDILTRFLLNNDMSMRNVEPSLSPSMDIQVSSNFERLLFEMLDRDAARCSAIMKEFRATGHMAVPHDAWQAMRDVFEGTAFDDAQTLEAMKTFHDQSRYLADPHTAIGLATGARFREAGIPMIAAATAHPAKFPDAVRQATGLEPSLPPHLADLFSRPERCTRRPGELAAIEEAVRAHLHRA</sequence>
<evidence type="ECO:0000256" key="6">
    <source>
        <dbReference type="ARBA" id="ARBA00022605"/>
    </source>
</evidence>
<protein>
    <recommendedName>
        <fullName evidence="5 11">Threonine synthase</fullName>
        <ecNumber evidence="4 11">4.2.3.1</ecNumber>
    </recommendedName>
</protein>
<dbReference type="GO" id="GO:0030170">
    <property type="term" value="F:pyridoxal phosphate binding"/>
    <property type="evidence" value="ECO:0007669"/>
    <property type="project" value="InterPro"/>
</dbReference>
<evidence type="ECO:0000256" key="5">
    <source>
        <dbReference type="ARBA" id="ARBA00018679"/>
    </source>
</evidence>
<dbReference type="GO" id="GO:0004795">
    <property type="term" value="F:threonine synthase activity"/>
    <property type="evidence" value="ECO:0007669"/>
    <property type="project" value="UniProtKB-UniRule"/>
</dbReference>
<dbReference type="Pfam" id="PF00291">
    <property type="entry name" value="PALP"/>
    <property type="match status" value="1"/>
</dbReference>
<dbReference type="PANTHER" id="PTHR42690:SF1">
    <property type="entry name" value="THREONINE SYNTHASE-LIKE 2"/>
    <property type="match status" value="1"/>
</dbReference>
<name>A0A506UQS9_9PROT</name>
<evidence type="ECO:0000256" key="4">
    <source>
        <dbReference type="ARBA" id="ARBA00013028"/>
    </source>
</evidence>
<evidence type="ECO:0000256" key="11">
    <source>
        <dbReference type="NCBIfam" id="TIGR00260"/>
    </source>
</evidence>